<dbReference type="EMBL" id="JABANU010000013">
    <property type="protein sequence ID" value="MBI5975228.1"/>
    <property type="molecule type" value="Genomic_DNA"/>
</dbReference>
<dbReference type="RefSeq" id="WP_198618006.1">
    <property type="nucleotide sequence ID" value="NZ_JABANU010000013.1"/>
</dbReference>
<reference evidence="1 2" key="1">
    <citation type="submission" date="2020-04" db="EMBL/GenBank/DDBJ databases">
        <title>Staphylococcus species from domestic dog.</title>
        <authorList>
            <person name="Paterson G.K."/>
        </authorList>
    </citation>
    <scope>NUCLEOTIDE SEQUENCE [LARGE SCALE GENOMIC DNA]</scope>
    <source>
        <strain evidence="1 2">H16/1A</strain>
    </source>
</reference>
<sequence length="192" mass="22820">MEDQKVREDLNSLVNRLIKQIPDYFKFHGDTATELFLSDELKLNIPVDICIRRNHMYELVKTIGTHFDIFMINENDEVQVYSHELANAIKALIVEKNGVRIMNIVIYDVDQDDWLFRLNHDIRMPEKQIFLHSTTWGVDYIKPEILLMYALKKPINPKNIEFYRLLIDKMSYFQYVILKTVVGEENLNQIVN</sequence>
<evidence type="ECO:0008006" key="3">
    <source>
        <dbReference type="Google" id="ProtNLM"/>
    </source>
</evidence>
<name>A0ABS0T935_9STAP</name>
<proteinExistence type="predicted"/>
<dbReference type="Proteomes" id="UP000751852">
    <property type="component" value="Unassembled WGS sequence"/>
</dbReference>
<gene>
    <name evidence="1" type="ORF">HHH54_06390</name>
</gene>
<protein>
    <recommendedName>
        <fullName evidence="3">Phage protein</fullName>
    </recommendedName>
</protein>
<evidence type="ECO:0000313" key="1">
    <source>
        <dbReference type="EMBL" id="MBI5975228.1"/>
    </source>
</evidence>
<accession>A0ABS0T935</accession>
<evidence type="ECO:0000313" key="2">
    <source>
        <dbReference type="Proteomes" id="UP000751852"/>
    </source>
</evidence>
<comment type="caution">
    <text evidence="1">The sequence shown here is derived from an EMBL/GenBank/DDBJ whole genome shotgun (WGS) entry which is preliminary data.</text>
</comment>
<organism evidence="1 2">
    <name type="scientific">Staphylococcus canis</name>
    <dbReference type="NCBI Taxonomy" id="2724942"/>
    <lineage>
        <taxon>Bacteria</taxon>
        <taxon>Bacillati</taxon>
        <taxon>Bacillota</taxon>
        <taxon>Bacilli</taxon>
        <taxon>Bacillales</taxon>
        <taxon>Staphylococcaceae</taxon>
        <taxon>Staphylococcus</taxon>
    </lineage>
</organism>
<keyword evidence="2" id="KW-1185">Reference proteome</keyword>